<dbReference type="RefSeq" id="XP_018286390.1">
    <property type="nucleotide sequence ID" value="XM_018437011.1"/>
</dbReference>
<keyword evidence="2" id="KW-1185">Reference proteome</keyword>
<accession>A0A163D311</accession>
<gene>
    <name evidence="1" type="ORF">PHYBLDRAFT_173348</name>
</gene>
<dbReference type="EMBL" id="KV440995">
    <property type="protein sequence ID" value="OAD68350.1"/>
    <property type="molecule type" value="Genomic_DNA"/>
</dbReference>
<protein>
    <submittedName>
        <fullName evidence="1">Uncharacterized protein</fullName>
    </submittedName>
</protein>
<organism evidence="1 2">
    <name type="scientific">Phycomyces blakesleeanus (strain ATCC 8743b / DSM 1359 / FGSC 10004 / NBRC 33097 / NRRL 1555)</name>
    <dbReference type="NCBI Taxonomy" id="763407"/>
    <lineage>
        <taxon>Eukaryota</taxon>
        <taxon>Fungi</taxon>
        <taxon>Fungi incertae sedis</taxon>
        <taxon>Mucoromycota</taxon>
        <taxon>Mucoromycotina</taxon>
        <taxon>Mucoromycetes</taxon>
        <taxon>Mucorales</taxon>
        <taxon>Phycomycetaceae</taxon>
        <taxon>Phycomyces</taxon>
    </lineage>
</organism>
<reference evidence="2" key="1">
    <citation type="submission" date="2015-06" db="EMBL/GenBank/DDBJ databases">
        <title>Expansion of signal transduction pathways in fungi by whole-genome duplication.</title>
        <authorList>
            <consortium name="DOE Joint Genome Institute"/>
            <person name="Corrochano L.M."/>
            <person name="Kuo A."/>
            <person name="Marcet-Houben M."/>
            <person name="Polaino S."/>
            <person name="Salamov A."/>
            <person name="Villalobos J.M."/>
            <person name="Alvarez M.I."/>
            <person name="Avalos J."/>
            <person name="Benito E.P."/>
            <person name="Benoit I."/>
            <person name="Burger G."/>
            <person name="Camino L.P."/>
            <person name="Canovas D."/>
            <person name="Cerda-Olmedo E."/>
            <person name="Cheng J.-F."/>
            <person name="Dominguez A."/>
            <person name="Elias M."/>
            <person name="Eslava A.P."/>
            <person name="Glaser F."/>
            <person name="Grimwood J."/>
            <person name="Gutierrez G."/>
            <person name="Heitman J."/>
            <person name="Henrissat B."/>
            <person name="Iturriaga E.A."/>
            <person name="Lang B.F."/>
            <person name="Lavin J.L."/>
            <person name="Lee S."/>
            <person name="Li W."/>
            <person name="Lindquist E."/>
            <person name="Lopez-Garcia S."/>
            <person name="Luque E.M."/>
            <person name="Marcos A.T."/>
            <person name="Martin J."/>
            <person name="McCluskey K."/>
            <person name="Medina H.R."/>
            <person name="Miralles-Duran A."/>
            <person name="Miyazaki A."/>
            <person name="Munoz-Torres E."/>
            <person name="Oguiza J.A."/>
            <person name="Ohm R."/>
            <person name="Olmedo M."/>
            <person name="Orejas M."/>
            <person name="Ortiz-Castellanos L."/>
            <person name="Pisabarro A.G."/>
            <person name="Rodriguez-Romero J."/>
            <person name="Ruiz-Herrera J."/>
            <person name="Ruiz-Vazquez R."/>
            <person name="Sanz C."/>
            <person name="Schackwitz W."/>
            <person name="Schmutz J."/>
            <person name="Shahriari M."/>
            <person name="Shelest E."/>
            <person name="Silva-Franco F."/>
            <person name="Soanes D."/>
            <person name="Syed K."/>
            <person name="Tagua V.G."/>
            <person name="Talbot N.J."/>
            <person name="Thon M."/>
            <person name="De vries R.P."/>
            <person name="Wiebenga A."/>
            <person name="Yadav J.S."/>
            <person name="Braun E.L."/>
            <person name="Baker S."/>
            <person name="Garre V."/>
            <person name="Horwitz B."/>
            <person name="Torres-Martinez S."/>
            <person name="Idnurm A."/>
            <person name="Herrera-Estrella A."/>
            <person name="Gabaldon T."/>
            <person name="Grigoriev I.V."/>
        </authorList>
    </citation>
    <scope>NUCLEOTIDE SEQUENCE [LARGE SCALE GENOMIC DNA]</scope>
    <source>
        <strain evidence="2">NRRL 1555(-)</strain>
    </source>
</reference>
<proteinExistence type="predicted"/>
<name>A0A163D311_PHYB8</name>
<dbReference type="Proteomes" id="UP000077315">
    <property type="component" value="Unassembled WGS sequence"/>
</dbReference>
<dbReference type="VEuPathDB" id="FungiDB:PHYBLDRAFT_173348"/>
<sequence length="260" mass="30314">MYVYKYSHFGNHISNYAESAHASLKHSLGTSSGKLMTVTLKVKKWYQELVDDRKCRLMTECLGESTEVVFDKVNGARLNNIRQKISCFAMYKIKLELSKSIISEKFIKECKCLLYYNYLLPYYYTLATFNTIPISLIPRCWRKDYLEGEDNTYNNHLTINNAEPVPANITKITTILPQFDYDLKLVHEGFHITHSKQKQIDIHNLIKNILEKITKQELEDLNSPTIVKAIKGQPKNTKRKMIALEHCIETKKEKDTKKLK</sequence>
<dbReference type="InParanoid" id="A0A163D311"/>
<evidence type="ECO:0000313" key="2">
    <source>
        <dbReference type="Proteomes" id="UP000077315"/>
    </source>
</evidence>
<dbReference type="GeneID" id="28997917"/>
<dbReference type="AlphaFoldDB" id="A0A163D311"/>
<evidence type="ECO:0000313" key="1">
    <source>
        <dbReference type="EMBL" id="OAD68350.1"/>
    </source>
</evidence>